<evidence type="ECO:0000313" key="1">
    <source>
        <dbReference type="EMBL" id="TSJ36506.1"/>
    </source>
</evidence>
<dbReference type="Proteomes" id="UP000318733">
    <property type="component" value="Unassembled WGS sequence"/>
</dbReference>
<comment type="caution">
    <text evidence="1">The sequence shown here is derived from an EMBL/GenBank/DDBJ whole genome shotgun (WGS) entry which is preliminary data.</text>
</comment>
<gene>
    <name evidence="1" type="ORF">FO440_21990</name>
</gene>
<accession>A0A556M9I0</accession>
<proteinExistence type="predicted"/>
<dbReference type="RefSeq" id="WP_144250473.1">
    <property type="nucleotide sequence ID" value="NZ_VLPK01000006.1"/>
</dbReference>
<reference evidence="1 2" key="1">
    <citation type="submission" date="2019-07" db="EMBL/GenBank/DDBJ databases">
        <authorList>
            <person name="Huq M.A."/>
        </authorList>
    </citation>
    <scope>NUCLEOTIDE SEQUENCE [LARGE SCALE GENOMIC DNA]</scope>
    <source>
        <strain evidence="1 2">MAH-19</strain>
    </source>
</reference>
<dbReference type="AlphaFoldDB" id="A0A556M9I0"/>
<organism evidence="1 2">
    <name type="scientific">Mucilaginibacter corticis</name>
    <dbReference type="NCBI Taxonomy" id="2597670"/>
    <lineage>
        <taxon>Bacteria</taxon>
        <taxon>Pseudomonadati</taxon>
        <taxon>Bacteroidota</taxon>
        <taxon>Sphingobacteriia</taxon>
        <taxon>Sphingobacteriales</taxon>
        <taxon>Sphingobacteriaceae</taxon>
        <taxon>Mucilaginibacter</taxon>
    </lineage>
</organism>
<evidence type="ECO:0000313" key="2">
    <source>
        <dbReference type="Proteomes" id="UP000318733"/>
    </source>
</evidence>
<keyword evidence="2" id="KW-1185">Reference proteome</keyword>
<name>A0A556M9I0_9SPHI</name>
<dbReference type="EMBL" id="VLPK01000006">
    <property type="protein sequence ID" value="TSJ36506.1"/>
    <property type="molecule type" value="Genomic_DNA"/>
</dbReference>
<protein>
    <submittedName>
        <fullName evidence="1">Uncharacterized protein</fullName>
    </submittedName>
</protein>
<sequence length="110" mass="12624">MLGVAFITGQATELSRILLNFIPYLQRVYGKAGGVDKYVLLHLIKLYSEKIIRAEFVGSRGELQEMLDQINNINVGDPNAIQKTLQPAIDLTGIRTLEDRRRWLYLYEEI</sequence>